<dbReference type="InterPro" id="IPR019819">
    <property type="entry name" value="Carboxylesterase_B_CS"/>
</dbReference>
<dbReference type="PANTHER" id="PTHR43142">
    <property type="entry name" value="CARBOXYLIC ESTER HYDROLASE"/>
    <property type="match status" value="1"/>
</dbReference>
<evidence type="ECO:0000313" key="8">
    <source>
        <dbReference type="Proteomes" id="UP001075354"/>
    </source>
</evidence>
<proteinExistence type="inferred from homology"/>
<dbReference type="InterPro" id="IPR029058">
    <property type="entry name" value="AB_hydrolase_fold"/>
</dbReference>
<feature type="domain" description="Carboxylesterase type B" evidence="6">
    <location>
        <begin position="81"/>
        <end position="462"/>
    </location>
</feature>
<dbReference type="SUPFAM" id="SSF53474">
    <property type="entry name" value="alpha/beta-Hydrolases"/>
    <property type="match status" value="1"/>
</dbReference>
<comment type="caution">
    <text evidence="7">The sequence shown here is derived from an EMBL/GenBank/DDBJ whole genome shotgun (WGS) entry which is preliminary data.</text>
</comment>
<protein>
    <recommendedName>
        <fullName evidence="5">Carboxylic ester hydrolase</fullName>
        <ecNumber evidence="5">3.1.1.-</ecNumber>
    </recommendedName>
</protein>
<keyword evidence="2" id="KW-0719">Serine esterase</keyword>
<dbReference type="AlphaFoldDB" id="A0AAV7XD82"/>
<dbReference type="InterPro" id="IPR019826">
    <property type="entry name" value="Carboxylesterase_B_AS"/>
</dbReference>
<organism evidence="7 8">
    <name type="scientific">Megalurothrips usitatus</name>
    <name type="common">bean blossom thrips</name>
    <dbReference type="NCBI Taxonomy" id="439358"/>
    <lineage>
        <taxon>Eukaryota</taxon>
        <taxon>Metazoa</taxon>
        <taxon>Ecdysozoa</taxon>
        <taxon>Arthropoda</taxon>
        <taxon>Hexapoda</taxon>
        <taxon>Insecta</taxon>
        <taxon>Pterygota</taxon>
        <taxon>Neoptera</taxon>
        <taxon>Paraneoptera</taxon>
        <taxon>Thysanoptera</taxon>
        <taxon>Terebrantia</taxon>
        <taxon>Thripoidea</taxon>
        <taxon>Thripidae</taxon>
        <taxon>Megalurothrips</taxon>
    </lineage>
</organism>
<dbReference type="Gene3D" id="3.40.50.1820">
    <property type="entry name" value="alpha/beta hydrolase"/>
    <property type="match status" value="1"/>
</dbReference>
<evidence type="ECO:0000256" key="5">
    <source>
        <dbReference type="RuleBase" id="RU361235"/>
    </source>
</evidence>
<evidence type="ECO:0000256" key="4">
    <source>
        <dbReference type="ARBA" id="ARBA00023180"/>
    </source>
</evidence>
<keyword evidence="8" id="KW-1185">Reference proteome</keyword>
<sequence length="484" mass="51896">MLQFVAPLRYILSQCRVLFKNVTFHWTKLSHRHLECTLRLPLATVSSLEVIPVCPSLPAGPLPLLVAVVAVLAASSAQTSPPEVSVAGGRVRGRWSQTESSGRAVAAFEGIPYAQAPIGELRFQKFVKYKGVQWYVGVYRPGAICLQRNFFLQSVEIEGSEDCLFVNVYAPTVSRTSLLPVMVYVHGGGFLSGSGHIYEPGHLLEQDVVLVTFNYRLGPLGFLSTADDVIPGNYGLKDMVLALQWVRDNAGAFGGDPGRVTIFGESAGGAAVHYLMLSPLSRGLFHGVAAMSGTALGPWAYQGAEATKERAAKVSQVLGCPAGCSRALAECLAGKTGAEITGVDVAFMEWLAHPMVPFRPTAEPSGPGAFIDRSPAELLAGRRDVPDVPFMTGVTSHEGCIGVVPVGGPALTALELNDKFDSLGPVIFFAKHLPESVNKKIFAQVREAYFGDRAIGNETRLEFMDVSSGHERPASARLQRKTAE</sequence>
<dbReference type="Proteomes" id="UP001075354">
    <property type="component" value="Chromosome 13"/>
</dbReference>
<evidence type="ECO:0000313" key="7">
    <source>
        <dbReference type="EMBL" id="KAJ1521774.1"/>
    </source>
</evidence>
<dbReference type="Pfam" id="PF00135">
    <property type="entry name" value="COesterase"/>
    <property type="match status" value="1"/>
</dbReference>
<evidence type="ECO:0000256" key="2">
    <source>
        <dbReference type="ARBA" id="ARBA00022487"/>
    </source>
</evidence>
<evidence type="ECO:0000259" key="6">
    <source>
        <dbReference type="Pfam" id="PF00135"/>
    </source>
</evidence>
<gene>
    <name evidence="7" type="ORF">ONE63_003409</name>
</gene>
<dbReference type="PROSITE" id="PS00122">
    <property type="entry name" value="CARBOXYLESTERASE_B_1"/>
    <property type="match status" value="1"/>
</dbReference>
<keyword evidence="3 5" id="KW-0378">Hydrolase</keyword>
<reference evidence="7" key="1">
    <citation type="submission" date="2022-12" db="EMBL/GenBank/DDBJ databases">
        <title>Chromosome-level genome assembly of the bean flower thrips Megalurothrips usitatus.</title>
        <authorList>
            <person name="Ma L."/>
            <person name="Liu Q."/>
            <person name="Li H."/>
            <person name="Cai W."/>
        </authorList>
    </citation>
    <scope>NUCLEOTIDE SEQUENCE</scope>
    <source>
        <strain evidence="7">Cailab_2022a</strain>
    </source>
</reference>
<name>A0AAV7XD82_9NEOP</name>
<keyword evidence="4" id="KW-0325">Glycoprotein</keyword>
<dbReference type="PROSITE" id="PS00941">
    <property type="entry name" value="CARBOXYLESTERASE_B_2"/>
    <property type="match status" value="1"/>
</dbReference>
<dbReference type="PANTHER" id="PTHR43142:SF1">
    <property type="entry name" value="CARBOXYLIC ESTER HYDROLASE"/>
    <property type="match status" value="1"/>
</dbReference>
<dbReference type="InterPro" id="IPR002018">
    <property type="entry name" value="CarbesteraseB"/>
</dbReference>
<dbReference type="GO" id="GO:0052689">
    <property type="term" value="F:carboxylic ester hydrolase activity"/>
    <property type="evidence" value="ECO:0007669"/>
    <property type="project" value="UniProtKB-KW"/>
</dbReference>
<evidence type="ECO:0000256" key="3">
    <source>
        <dbReference type="ARBA" id="ARBA00022801"/>
    </source>
</evidence>
<dbReference type="EC" id="3.1.1.-" evidence="5"/>
<comment type="similarity">
    <text evidence="1 5">Belongs to the type-B carboxylesterase/lipase family.</text>
</comment>
<evidence type="ECO:0000256" key="1">
    <source>
        <dbReference type="ARBA" id="ARBA00005964"/>
    </source>
</evidence>
<dbReference type="EMBL" id="JAPTSV010000013">
    <property type="protein sequence ID" value="KAJ1521774.1"/>
    <property type="molecule type" value="Genomic_DNA"/>
</dbReference>
<accession>A0AAV7XD82</accession>